<comment type="caution">
    <text evidence="1">The sequence shown here is derived from an EMBL/GenBank/DDBJ whole genome shotgun (WGS) entry which is preliminary data.</text>
</comment>
<proteinExistence type="predicted"/>
<organism evidence="1 2">
    <name type="scientific">Halobacillus litoralis</name>
    <dbReference type="NCBI Taxonomy" id="45668"/>
    <lineage>
        <taxon>Bacteria</taxon>
        <taxon>Bacillati</taxon>
        <taxon>Bacillota</taxon>
        <taxon>Bacilli</taxon>
        <taxon>Bacillales</taxon>
        <taxon>Bacillaceae</taxon>
        <taxon>Halobacillus</taxon>
    </lineage>
</organism>
<dbReference type="EMBL" id="WMET01000002">
    <property type="protein sequence ID" value="MYL20607.1"/>
    <property type="molecule type" value="Genomic_DNA"/>
</dbReference>
<accession>A0A845E2V5</accession>
<dbReference type="RefSeq" id="WP_160837451.1">
    <property type="nucleotide sequence ID" value="NZ_WMET01000002.1"/>
</dbReference>
<dbReference type="Proteomes" id="UP000460949">
    <property type="component" value="Unassembled WGS sequence"/>
</dbReference>
<name>A0A845E2V5_9BACI</name>
<reference evidence="1 2" key="1">
    <citation type="submission" date="2019-11" db="EMBL/GenBank/DDBJ databases">
        <title>Genome sequences of 17 halophilic strains isolated from different environments.</title>
        <authorList>
            <person name="Furrow R.E."/>
        </authorList>
    </citation>
    <scope>NUCLEOTIDE SEQUENCE [LARGE SCALE GENOMIC DNA]</scope>
    <source>
        <strain evidence="1 2">22511_23_Filter</strain>
    </source>
</reference>
<sequence length="129" mass="13782">MAHHSLLCNNLSCYAVFIACFQTKLLLVDQSTNETFKISELQNLQKRSTTNSSKQLSFKGLVTTQDSNLEKCKDLVTDLLVSGGTAACAGACAAVFNVAGVIVCTALCSFIETRLGKAGSDQICTQFFG</sequence>
<evidence type="ECO:0000313" key="2">
    <source>
        <dbReference type="Proteomes" id="UP000460949"/>
    </source>
</evidence>
<dbReference type="AlphaFoldDB" id="A0A845E2V5"/>
<gene>
    <name evidence="1" type="ORF">GLW04_11940</name>
</gene>
<protein>
    <submittedName>
        <fullName evidence="1">Uncharacterized protein</fullName>
    </submittedName>
</protein>
<evidence type="ECO:0000313" key="1">
    <source>
        <dbReference type="EMBL" id="MYL20607.1"/>
    </source>
</evidence>